<dbReference type="Gene3D" id="3.40.50.720">
    <property type="entry name" value="NAD(P)-binding Rossmann-like Domain"/>
    <property type="match status" value="1"/>
</dbReference>
<evidence type="ECO:0000256" key="7">
    <source>
        <dbReference type="RuleBase" id="RU361277"/>
    </source>
</evidence>
<keyword evidence="6" id="KW-0560">Oxidoreductase</keyword>
<dbReference type="Gene3D" id="3.90.180.10">
    <property type="entry name" value="Medium-chain alcohol dehydrogenases, catalytic domain"/>
    <property type="match status" value="1"/>
</dbReference>
<reference evidence="10" key="1">
    <citation type="submission" date="2018-06" db="EMBL/GenBank/DDBJ databases">
        <authorList>
            <person name="Feng T."/>
            <person name="Jeon C.O."/>
        </authorList>
    </citation>
    <scope>NUCLEOTIDE SEQUENCE [LARGE SCALE GENOMIC DNA]</scope>
    <source>
        <strain evidence="10">S23</strain>
    </source>
</reference>
<evidence type="ECO:0000313" key="9">
    <source>
        <dbReference type="EMBL" id="RDK10146.1"/>
    </source>
</evidence>
<dbReference type="AlphaFoldDB" id="A0A370NX22"/>
<evidence type="ECO:0000256" key="3">
    <source>
        <dbReference type="ARBA" id="ARBA00013190"/>
    </source>
</evidence>
<evidence type="ECO:0000256" key="6">
    <source>
        <dbReference type="ARBA" id="ARBA00023002"/>
    </source>
</evidence>
<dbReference type="InterPro" id="IPR011032">
    <property type="entry name" value="GroES-like_sf"/>
</dbReference>
<dbReference type="EMBL" id="QKWJ01000011">
    <property type="protein sequence ID" value="RDK10146.1"/>
    <property type="molecule type" value="Genomic_DNA"/>
</dbReference>
<dbReference type="RefSeq" id="WP_115015463.1">
    <property type="nucleotide sequence ID" value="NZ_QKWJ01000011.1"/>
</dbReference>
<dbReference type="InterPro" id="IPR002328">
    <property type="entry name" value="ADH_Zn_CS"/>
</dbReference>
<evidence type="ECO:0000256" key="2">
    <source>
        <dbReference type="ARBA" id="ARBA00008072"/>
    </source>
</evidence>
<dbReference type="InterPro" id="IPR020843">
    <property type="entry name" value="ER"/>
</dbReference>
<dbReference type="CDD" id="cd08240">
    <property type="entry name" value="6_hydroxyhexanoate_dh_like"/>
    <property type="match status" value="1"/>
</dbReference>
<dbReference type="GO" id="GO:0008270">
    <property type="term" value="F:zinc ion binding"/>
    <property type="evidence" value="ECO:0007669"/>
    <property type="project" value="InterPro"/>
</dbReference>
<comment type="caution">
    <text evidence="9">The sequence shown here is derived from an EMBL/GenBank/DDBJ whole genome shotgun (WGS) entry which is preliminary data.</text>
</comment>
<dbReference type="PANTHER" id="PTHR42940">
    <property type="entry name" value="ALCOHOL DEHYDROGENASE 1-RELATED"/>
    <property type="match status" value="1"/>
</dbReference>
<evidence type="ECO:0000259" key="8">
    <source>
        <dbReference type="SMART" id="SM00829"/>
    </source>
</evidence>
<protein>
    <recommendedName>
        <fullName evidence="3">alcohol dehydrogenase</fullName>
        <ecNumber evidence="3">1.1.1.1</ecNumber>
    </recommendedName>
</protein>
<dbReference type="SMART" id="SM00829">
    <property type="entry name" value="PKS_ER"/>
    <property type="match status" value="1"/>
</dbReference>
<comment type="similarity">
    <text evidence="2 7">Belongs to the zinc-containing alcohol dehydrogenase family.</text>
</comment>
<dbReference type="SUPFAM" id="SSF50129">
    <property type="entry name" value="GroES-like"/>
    <property type="match status" value="1"/>
</dbReference>
<dbReference type="Proteomes" id="UP000255165">
    <property type="component" value="Unassembled WGS sequence"/>
</dbReference>
<dbReference type="EC" id="1.1.1.1" evidence="3"/>
<evidence type="ECO:0000313" key="10">
    <source>
        <dbReference type="Proteomes" id="UP000255165"/>
    </source>
</evidence>
<dbReference type="SUPFAM" id="SSF51735">
    <property type="entry name" value="NAD(P)-binding Rossmann-fold domains"/>
    <property type="match status" value="1"/>
</dbReference>
<dbReference type="Pfam" id="PF00107">
    <property type="entry name" value="ADH_zinc_N"/>
    <property type="match status" value="1"/>
</dbReference>
<dbReference type="GO" id="GO:0004022">
    <property type="term" value="F:alcohol dehydrogenase (NAD+) activity"/>
    <property type="evidence" value="ECO:0007669"/>
    <property type="project" value="UniProtKB-EC"/>
</dbReference>
<accession>A0A370NX22</accession>
<dbReference type="InterPro" id="IPR013154">
    <property type="entry name" value="ADH-like_N"/>
</dbReference>
<keyword evidence="5 7" id="KW-0862">Zinc</keyword>
<name>A0A370NX22_9BURK</name>
<comment type="cofactor">
    <cofactor evidence="1 7">
        <name>Zn(2+)</name>
        <dbReference type="ChEBI" id="CHEBI:29105"/>
    </cofactor>
</comment>
<gene>
    <name evidence="9" type="ORF">DN412_11950</name>
</gene>
<dbReference type="Pfam" id="PF08240">
    <property type="entry name" value="ADH_N"/>
    <property type="match status" value="1"/>
</dbReference>
<dbReference type="PANTHER" id="PTHR42940:SF8">
    <property type="entry name" value="VACUOLAR PROTEIN SORTING-ASSOCIATED PROTEIN 11"/>
    <property type="match status" value="1"/>
</dbReference>
<keyword evidence="10" id="KW-1185">Reference proteome</keyword>
<organism evidence="9 10">
    <name type="scientific">Cupriavidus lacunae</name>
    <dbReference type="NCBI Taxonomy" id="2666307"/>
    <lineage>
        <taxon>Bacteria</taxon>
        <taxon>Pseudomonadati</taxon>
        <taxon>Pseudomonadota</taxon>
        <taxon>Betaproteobacteria</taxon>
        <taxon>Burkholderiales</taxon>
        <taxon>Burkholderiaceae</taxon>
        <taxon>Cupriavidus</taxon>
    </lineage>
</organism>
<evidence type="ECO:0000256" key="4">
    <source>
        <dbReference type="ARBA" id="ARBA00022723"/>
    </source>
</evidence>
<dbReference type="InterPro" id="IPR036291">
    <property type="entry name" value="NAD(P)-bd_dom_sf"/>
</dbReference>
<feature type="domain" description="Enoyl reductase (ER)" evidence="8">
    <location>
        <begin position="8"/>
        <end position="347"/>
    </location>
</feature>
<evidence type="ECO:0000256" key="5">
    <source>
        <dbReference type="ARBA" id="ARBA00022833"/>
    </source>
</evidence>
<proteinExistence type="inferred from homology"/>
<keyword evidence="4 7" id="KW-0479">Metal-binding</keyword>
<evidence type="ECO:0000256" key="1">
    <source>
        <dbReference type="ARBA" id="ARBA00001947"/>
    </source>
</evidence>
<dbReference type="InterPro" id="IPR013149">
    <property type="entry name" value="ADH-like_C"/>
</dbReference>
<sequence length="351" mass="36458">MNAHQLVSFRKPLALIAKQLPKPVGSEVLLRVVAAGVCHTDLHVQDGGFDLGAGRLLDFKDRGMQLPLTPGHETVGTPVAAGPDAKLQLSGNYLVYPWIGCGDCPVCLEGDENLCAQPRFLGVHRNGGYADHILVPHPRYLIDIGNLDAPSIAPLACSGLTAFSAIAKLGDAIKDSPVLVLGAGGLGLMAIALLKSLDARGAVVVDVDEGKLQAARAAGAIAAVNGRADSTVQDITRALGGPAQLVIDCVGSTESARVSLDCLGKRGRIVIVGLFGGSAEWPLPLIPIKAACIQGSYVGNLRELRALVQLAQDGMIVLPQVSKFDCCAVNDVLGRLRRGGITGRAVLVSET</sequence>
<dbReference type="PROSITE" id="PS00059">
    <property type="entry name" value="ADH_ZINC"/>
    <property type="match status" value="1"/>
</dbReference>